<dbReference type="InterPro" id="IPR050482">
    <property type="entry name" value="Sensor_HK_TwoCompSys"/>
</dbReference>
<evidence type="ECO:0000259" key="4">
    <source>
        <dbReference type="PROSITE" id="PS50109"/>
    </source>
</evidence>
<dbReference type="InterPro" id="IPR013783">
    <property type="entry name" value="Ig-like_fold"/>
</dbReference>
<gene>
    <name evidence="5" type="ORF">ASZ90_005353</name>
</gene>
<dbReference type="GO" id="GO:0016020">
    <property type="term" value="C:membrane"/>
    <property type="evidence" value="ECO:0007669"/>
    <property type="project" value="InterPro"/>
</dbReference>
<comment type="caution">
    <text evidence="5">The sequence shown here is derived from an EMBL/GenBank/DDBJ whole genome shotgun (WGS) entry which is preliminary data.</text>
</comment>
<evidence type="ECO:0000256" key="3">
    <source>
        <dbReference type="SAM" id="Phobius"/>
    </source>
</evidence>
<dbReference type="InterPro" id="IPR003594">
    <property type="entry name" value="HATPase_dom"/>
</dbReference>
<keyword evidence="1" id="KW-0808">Transferase</keyword>
<dbReference type="Gene3D" id="1.20.5.1930">
    <property type="match status" value="1"/>
</dbReference>
<dbReference type="SUPFAM" id="SSF55874">
    <property type="entry name" value="ATPase domain of HSP90 chaperone/DNA topoisomerase II/histidine kinase"/>
    <property type="match status" value="1"/>
</dbReference>
<dbReference type="PROSITE" id="PS50109">
    <property type="entry name" value="HIS_KIN"/>
    <property type="match status" value="1"/>
</dbReference>
<dbReference type="Gene3D" id="2.60.40.10">
    <property type="entry name" value="Immunoglobulins"/>
    <property type="match status" value="1"/>
</dbReference>
<dbReference type="InterPro" id="IPR036890">
    <property type="entry name" value="HATPase_C_sf"/>
</dbReference>
<sequence>MPSQTLYGCTQDDDGNMWFASESGLIEYNGSSWSRLDSVKGENLNYFFSTVQKDEQGTIWAVPGFNLTNKVFYKKDNSWESIIIESPNYKNSIIIDICIFDNQPHFLSLSRQRRVVFGNKEKMENLSIDGSTDIKVYDGKFINKQIILATNRGLIIYNPETKIYDTRLIDITGEVIAISKQVNSGEIYLLGLNWVGQFVDNKIIILKENFEIPFYEQHSNYAFITVTPFKDFYFGTIFGSYRWNQLVDHFEKLDNSMGFPSSGATSCFVDYESNVWITSLRGLTKTKHSPFINFYESDGLSENEVTAIESFPNGPIILAHNGSFSVLDENRIIRLSLPSKKEHRKFHRILYLAYDPKLDVVWFNSQLLGIGYITRQLKVRWQNNILSDGSFSFLSLFIDNRSNIYYSTDKYLYRIDKGNPIPLKSISSLNVRRISRYNDENLMLATRKGLYLFNENTSEVDSFKTGTLLADEVYSFYKMTNNKWLVGTFNGLYIFDGEKISKFADLDIDKPVYFIDREEEFLWFGLMGGALRWNPSTGQKFLFTPTEGLAGVETNRDAYLFNDGKVYIGTDKGLSVFHPLLFDKDAYHPKPKLNFYGVFDLRGREYKQEKEIHIPYQKPEIMLKYNSPSFVDENLVEYSILLENLEKGTTEVYKTKSNNYEIRNIPAGNYLLKITSRNSKGINSDTLRLSTIVIQPPFFTNIWFFFLMAVLLITLSYSLYDYLAKSRYSKQLEFEVKQRTADLRSSENSIRELTQRLFTAQEDEREKIARELHDNLAQDLALIKFKVDKLPEENEGNVNSVLVWLSDRLRELSNSLKNMTFLLHPNSIKQMGLINAVQALCNDVSNHSTTKIEFFSNISEPLDMNEEYQTNIYRFIQEGLTNIRKHSQAQSGIVIFIRKDDFLNIRIEDDGIGFDYEKEKSSNKLKGMGLASMEERIRFIQGELTIKTFEGEGCKLNAKIPISILHQQDSFTNSSHVSGS</sequence>
<dbReference type="InterPro" id="IPR015943">
    <property type="entry name" value="WD40/YVTN_repeat-like_dom_sf"/>
</dbReference>
<accession>A0A0W8FVS6</accession>
<proteinExistence type="predicted"/>
<dbReference type="Pfam" id="PF02518">
    <property type="entry name" value="HATPase_c"/>
    <property type="match status" value="1"/>
</dbReference>
<feature type="domain" description="Histidine kinase" evidence="4">
    <location>
        <begin position="771"/>
        <end position="964"/>
    </location>
</feature>
<name>A0A0W8FVS6_9ZZZZ</name>
<keyword evidence="3" id="KW-1133">Transmembrane helix</keyword>
<dbReference type="AlphaFoldDB" id="A0A0W8FVS6"/>
<dbReference type="InterPro" id="IPR011712">
    <property type="entry name" value="Sig_transdc_His_kin_sub3_dim/P"/>
</dbReference>
<dbReference type="GO" id="GO:0000155">
    <property type="term" value="F:phosphorelay sensor kinase activity"/>
    <property type="evidence" value="ECO:0007669"/>
    <property type="project" value="InterPro"/>
</dbReference>
<dbReference type="Gene3D" id="2.130.10.10">
    <property type="entry name" value="YVTN repeat-like/Quinoprotein amine dehydrogenase"/>
    <property type="match status" value="3"/>
</dbReference>
<dbReference type="Pfam" id="PF07730">
    <property type="entry name" value="HisKA_3"/>
    <property type="match status" value="1"/>
</dbReference>
<organism evidence="5">
    <name type="scientific">hydrocarbon metagenome</name>
    <dbReference type="NCBI Taxonomy" id="938273"/>
    <lineage>
        <taxon>unclassified sequences</taxon>
        <taxon>metagenomes</taxon>
        <taxon>ecological metagenomes</taxon>
    </lineage>
</organism>
<dbReference type="CDD" id="cd16917">
    <property type="entry name" value="HATPase_UhpB-NarQ-NarX-like"/>
    <property type="match status" value="1"/>
</dbReference>
<protein>
    <recommendedName>
        <fullName evidence="4">Histidine kinase domain-containing protein</fullName>
    </recommendedName>
</protein>
<dbReference type="InterPro" id="IPR005467">
    <property type="entry name" value="His_kinase_dom"/>
</dbReference>
<keyword evidence="3" id="KW-0472">Membrane</keyword>
<dbReference type="EMBL" id="LNQE01000814">
    <property type="protein sequence ID" value="KUG24830.1"/>
    <property type="molecule type" value="Genomic_DNA"/>
</dbReference>
<keyword evidence="3" id="KW-0812">Transmembrane</keyword>
<keyword evidence="2" id="KW-0418">Kinase</keyword>
<reference evidence="5" key="1">
    <citation type="journal article" date="2015" name="Proc. Natl. Acad. Sci. U.S.A.">
        <title>Networks of energetic and metabolic interactions define dynamics in microbial communities.</title>
        <authorList>
            <person name="Embree M."/>
            <person name="Liu J.K."/>
            <person name="Al-Bassam M.M."/>
            <person name="Zengler K."/>
        </authorList>
    </citation>
    <scope>NUCLEOTIDE SEQUENCE</scope>
</reference>
<evidence type="ECO:0000256" key="2">
    <source>
        <dbReference type="ARBA" id="ARBA00022777"/>
    </source>
</evidence>
<evidence type="ECO:0000256" key="1">
    <source>
        <dbReference type="ARBA" id="ARBA00022679"/>
    </source>
</evidence>
<dbReference type="Gene3D" id="3.30.565.10">
    <property type="entry name" value="Histidine kinase-like ATPase, C-terminal domain"/>
    <property type="match status" value="1"/>
</dbReference>
<feature type="transmembrane region" description="Helical" evidence="3">
    <location>
        <begin position="698"/>
        <end position="720"/>
    </location>
</feature>
<evidence type="ECO:0000313" key="5">
    <source>
        <dbReference type="EMBL" id="KUG24830.1"/>
    </source>
</evidence>
<dbReference type="PANTHER" id="PTHR24421">
    <property type="entry name" value="NITRATE/NITRITE SENSOR PROTEIN NARX-RELATED"/>
    <property type="match status" value="1"/>
</dbReference>
<dbReference type="GO" id="GO:0046983">
    <property type="term" value="F:protein dimerization activity"/>
    <property type="evidence" value="ECO:0007669"/>
    <property type="project" value="InterPro"/>
</dbReference>